<feature type="domain" description="Serine dehydratase-like alpha subunit" evidence="9">
    <location>
        <begin position="252"/>
        <end position="511"/>
    </location>
</feature>
<evidence type="ECO:0000313" key="11">
    <source>
        <dbReference type="Proteomes" id="UP001208689"/>
    </source>
</evidence>
<evidence type="ECO:0000256" key="1">
    <source>
        <dbReference type="ARBA" id="ARBA00001966"/>
    </source>
</evidence>
<dbReference type="InterPro" id="IPR029009">
    <property type="entry name" value="ASB_dom_sf"/>
</dbReference>
<keyword evidence="11" id="KW-1185">Reference proteome</keyword>
<gene>
    <name evidence="10" type="ORF">NEF87_000648</name>
</gene>
<evidence type="ECO:0000256" key="6">
    <source>
        <dbReference type="ARBA" id="ARBA00023004"/>
    </source>
</evidence>
<dbReference type="InterPro" id="IPR051318">
    <property type="entry name" value="Fe-S_L-Ser"/>
</dbReference>
<evidence type="ECO:0000259" key="9">
    <source>
        <dbReference type="Pfam" id="PF03313"/>
    </source>
</evidence>
<keyword evidence="5" id="KW-0479">Metal-binding</keyword>
<keyword evidence="6" id="KW-0408">Iron</keyword>
<proteinExistence type="predicted"/>
<evidence type="ECO:0000256" key="5">
    <source>
        <dbReference type="ARBA" id="ARBA00022723"/>
    </source>
</evidence>
<keyword evidence="8" id="KW-0456">Lyase</keyword>
<dbReference type="PANTHER" id="PTHR30182:SF1">
    <property type="entry name" value="L-SERINE DEHYDRATASE 1"/>
    <property type="match status" value="1"/>
</dbReference>
<dbReference type="Proteomes" id="UP001208689">
    <property type="component" value="Chromosome"/>
</dbReference>
<evidence type="ECO:0000256" key="7">
    <source>
        <dbReference type="ARBA" id="ARBA00023014"/>
    </source>
</evidence>
<evidence type="ECO:0000256" key="2">
    <source>
        <dbReference type="ARBA" id="ARBA00004742"/>
    </source>
</evidence>
<dbReference type="PANTHER" id="PTHR30182">
    <property type="entry name" value="L-SERINE DEHYDRATASE"/>
    <property type="match status" value="1"/>
</dbReference>
<dbReference type="EMBL" id="CP104013">
    <property type="protein sequence ID" value="UYP44363.1"/>
    <property type="molecule type" value="Genomic_DNA"/>
</dbReference>
<sequence>MTKRSIFNDVIGPLTRGPSSSHTGASYFIGTISRYLIGDEIDSVEIFFDENGSFGKVYKYQNSEFGFIAGLLNISMDSHEFLEVKRIARSKNIAVHFQTKRLPEANHPNYMELKLSSRHGEKIELTARSTGGGTIAIDSVNGWKTSIDGQTYDLLIRFPTEQEAEIRNYLDIQSKKLGMNIMNFQKQKKSEIQQNAQFLQVKLDYKTPITWITHLTSLPNVKIWTSEPTFKVMKGSQIFNSAKKMREYAEAESLSLGEAALEYEMNLLQTSKENILKEMEKRVVIMLKSVEAGLESKIAGMKTLDSSASKLANQSNKNALFSNSHNTLAAIRAMATMEIASSGGYVCAAPTGGSSGVIPATLYTLYHDFNINLKDLVYCAFAAGGVGLIHAIRSTFAAEVAGCQVEIGIAGAMAAAAVVEAASGSVNNALDAAAICLQNTMGLVCDLVAGFCEIPCHTRNAVAASNAFVCCDLVLGGYSNHITLDDSIDASDSSGKMLPSELRCTALGGIAITPSAQRLFKKEPEDDI</sequence>
<name>A0ABY6HLH5_9ARCH</name>
<dbReference type="InterPro" id="IPR005130">
    <property type="entry name" value="Ser_deHydtase-like_asu"/>
</dbReference>
<organism evidence="10 11">
    <name type="scientific">Candidatus Lokiarchaeum ossiferum</name>
    <dbReference type="NCBI Taxonomy" id="2951803"/>
    <lineage>
        <taxon>Archaea</taxon>
        <taxon>Promethearchaeati</taxon>
        <taxon>Promethearchaeota</taxon>
        <taxon>Promethearchaeia</taxon>
        <taxon>Promethearchaeales</taxon>
        <taxon>Promethearchaeaceae</taxon>
        <taxon>Candidatus Lokiarchaeum</taxon>
    </lineage>
</organism>
<comment type="pathway">
    <text evidence="2">Carbohydrate biosynthesis; gluconeogenesis.</text>
</comment>
<evidence type="ECO:0000256" key="3">
    <source>
        <dbReference type="ARBA" id="ARBA00022432"/>
    </source>
</evidence>
<accession>A0ABY6HLH5</accession>
<dbReference type="SUPFAM" id="SSF143548">
    <property type="entry name" value="Serine metabolism enzymes domain"/>
    <property type="match status" value="1"/>
</dbReference>
<protein>
    <recommendedName>
        <fullName evidence="9">Serine dehydratase-like alpha subunit domain-containing protein</fullName>
    </recommendedName>
</protein>
<keyword evidence="7" id="KW-0411">Iron-sulfur</keyword>
<keyword evidence="4" id="KW-0004">4Fe-4S</keyword>
<evidence type="ECO:0000256" key="4">
    <source>
        <dbReference type="ARBA" id="ARBA00022485"/>
    </source>
</evidence>
<evidence type="ECO:0000256" key="8">
    <source>
        <dbReference type="ARBA" id="ARBA00023239"/>
    </source>
</evidence>
<dbReference type="Pfam" id="PF03313">
    <property type="entry name" value="SDH_alpha"/>
    <property type="match status" value="1"/>
</dbReference>
<comment type="cofactor">
    <cofactor evidence="1">
        <name>[4Fe-4S] cluster</name>
        <dbReference type="ChEBI" id="CHEBI:49883"/>
    </cofactor>
</comment>
<evidence type="ECO:0000313" key="10">
    <source>
        <dbReference type="EMBL" id="UYP44363.1"/>
    </source>
</evidence>
<reference evidence="10" key="1">
    <citation type="submission" date="2022-09" db="EMBL/GenBank/DDBJ databases">
        <title>Actin cytoskeleton and complex cell architecture in an #Asgard archaeon.</title>
        <authorList>
            <person name="Ponce Toledo R.I."/>
            <person name="Schleper C."/>
            <person name="Rodrigues Oliveira T."/>
            <person name="Wollweber F."/>
            <person name="Xu J."/>
            <person name="Rittmann S."/>
            <person name="Klingl A."/>
            <person name="Pilhofer M."/>
        </authorList>
    </citation>
    <scope>NUCLEOTIDE SEQUENCE</scope>
    <source>
        <strain evidence="10">B-35</strain>
    </source>
</reference>
<keyword evidence="3" id="KW-0312">Gluconeogenesis</keyword>